<name>U2RDY1_LEIAQ</name>
<evidence type="ECO:0000313" key="3">
    <source>
        <dbReference type="Proteomes" id="UP000016605"/>
    </source>
</evidence>
<sequence>MFSAAGTLLIGPPRTVAVWYPGQSRVYNRPAAAAPRRGSEHAPHHRPRHRRRRAAHRRGRRRRRP</sequence>
<comment type="caution">
    <text evidence="2">The sequence shown here is derived from an EMBL/GenBank/DDBJ whole genome shotgun (WGS) entry which is preliminary data.</text>
</comment>
<dbReference type="HOGENOM" id="CLU_2872957_0_0_11"/>
<evidence type="ECO:0000313" key="2">
    <source>
        <dbReference type="EMBL" id="ERK66754.1"/>
    </source>
</evidence>
<feature type="compositionally biased region" description="Basic residues" evidence="1">
    <location>
        <begin position="43"/>
        <end position="65"/>
    </location>
</feature>
<dbReference type="AlphaFoldDB" id="U2RDY1"/>
<evidence type="ECO:0000256" key="1">
    <source>
        <dbReference type="SAM" id="MobiDB-lite"/>
    </source>
</evidence>
<reference evidence="2 3" key="1">
    <citation type="submission" date="2013-08" db="EMBL/GenBank/DDBJ databases">
        <authorList>
            <person name="Weinstock G."/>
            <person name="Sodergren E."/>
            <person name="Wylie T."/>
            <person name="Fulton L."/>
            <person name="Fulton R."/>
            <person name="Fronick C."/>
            <person name="O'Laughlin M."/>
            <person name="Godfrey J."/>
            <person name="Miner T."/>
            <person name="Herter B."/>
            <person name="Appelbaum E."/>
            <person name="Cordes M."/>
            <person name="Lek S."/>
            <person name="Wollam A."/>
            <person name="Pepin K.H."/>
            <person name="Palsikar V.B."/>
            <person name="Mitreva M."/>
            <person name="Wilson R.K."/>
        </authorList>
    </citation>
    <scope>NUCLEOTIDE SEQUENCE [LARGE SCALE GENOMIC DNA]</scope>
    <source>
        <strain evidence="2 3">ATCC 14665</strain>
    </source>
</reference>
<feature type="non-terminal residue" evidence="2">
    <location>
        <position position="65"/>
    </location>
</feature>
<organism evidence="2 3">
    <name type="scientific">Leifsonia aquatica ATCC 14665</name>
    <dbReference type="NCBI Taxonomy" id="1358026"/>
    <lineage>
        <taxon>Bacteria</taxon>
        <taxon>Bacillati</taxon>
        <taxon>Actinomycetota</taxon>
        <taxon>Actinomycetes</taxon>
        <taxon>Micrococcales</taxon>
        <taxon>Microbacteriaceae</taxon>
        <taxon>Leifsonia</taxon>
    </lineage>
</organism>
<dbReference type="Proteomes" id="UP000016605">
    <property type="component" value="Unassembled WGS sequence"/>
</dbReference>
<feature type="region of interest" description="Disordered" evidence="1">
    <location>
        <begin position="29"/>
        <end position="65"/>
    </location>
</feature>
<protein>
    <submittedName>
        <fullName evidence="2">Uncharacterized protein</fullName>
    </submittedName>
</protein>
<dbReference type="EMBL" id="AWVQ01000872">
    <property type="protein sequence ID" value="ERK66754.1"/>
    <property type="molecule type" value="Genomic_DNA"/>
</dbReference>
<accession>U2RDY1</accession>
<proteinExistence type="predicted"/>
<gene>
    <name evidence="2" type="ORF">N136_04714</name>
</gene>